<dbReference type="SUPFAM" id="SSF50249">
    <property type="entry name" value="Nucleic acid-binding proteins"/>
    <property type="match status" value="1"/>
</dbReference>
<evidence type="ECO:0000313" key="2">
    <source>
        <dbReference type="EMBL" id="TAA24659.1"/>
    </source>
</evidence>
<reference evidence="2 3" key="1">
    <citation type="submission" date="2019-02" db="EMBL/GenBank/DDBJ databases">
        <title>WGS of Pseudoxanthomonas species novum from clinical isolates.</title>
        <authorList>
            <person name="Bernier A.-M."/>
            <person name="Bernard K."/>
            <person name="Vachon A."/>
        </authorList>
    </citation>
    <scope>NUCLEOTIDE SEQUENCE [LARGE SCALE GENOMIC DNA]</scope>
    <source>
        <strain evidence="2 3">NML171200</strain>
    </source>
</reference>
<dbReference type="Gene3D" id="2.40.50.140">
    <property type="entry name" value="Nucleic acid-binding proteins"/>
    <property type="match status" value="1"/>
</dbReference>
<comment type="caution">
    <text evidence="2">The sequence shown here is derived from an EMBL/GenBank/DDBJ whole genome shotgun (WGS) entry which is preliminary data.</text>
</comment>
<organism evidence="2 3">
    <name type="scientific">Pseudoxanthomonas winnipegensis</name>
    <dbReference type="NCBI Taxonomy" id="2480810"/>
    <lineage>
        <taxon>Bacteria</taxon>
        <taxon>Pseudomonadati</taxon>
        <taxon>Pseudomonadota</taxon>
        <taxon>Gammaproteobacteria</taxon>
        <taxon>Lysobacterales</taxon>
        <taxon>Lysobacteraceae</taxon>
        <taxon>Pseudoxanthomonas</taxon>
    </lineage>
</organism>
<gene>
    <name evidence="2" type="ORF">EA660_12640</name>
</gene>
<proteinExistence type="predicted"/>
<feature type="region of interest" description="Disordered" evidence="1">
    <location>
        <begin position="57"/>
        <end position="81"/>
    </location>
</feature>
<dbReference type="InterPro" id="IPR012340">
    <property type="entry name" value="NA-bd_OB-fold"/>
</dbReference>
<evidence type="ECO:0000256" key="1">
    <source>
        <dbReference type="SAM" id="MobiDB-lite"/>
    </source>
</evidence>
<dbReference type="EMBL" id="SHMC01000004">
    <property type="protein sequence ID" value="TAA24659.1"/>
    <property type="molecule type" value="Genomic_DNA"/>
</dbReference>
<name>A0A4Q8L8S6_9GAMM</name>
<accession>A0A4Q8L8S6</accession>
<feature type="region of interest" description="Disordered" evidence="1">
    <location>
        <begin position="118"/>
        <end position="137"/>
    </location>
</feature>
<protein>
    <submittedName>
        <fullName evidence="2">Uncharacterized protein</fullName>
    </submittedName>
</protein>
<feature type="compositionally biased region" description="Basic and acidic residues" evidence="1">
    <location>
        <begin position="120"/>
        <end position="137"/>
    </location>
</feature>
<dbReference type="OrthoDB" id="72963at2"/>
<sequence>MRDGELLGKVVEWHDERGYGFVQPAAGPRLFFHIRDYQQQGRSRKWANGCAIRRARVAMGNPRRRRSDASPPERIGQAARNSRHRAAGLAWRLVGLVHPGRLRAGSCVAGLVPSRAGLGGDRRAGDERRDLDRVCPG</sequence>
<evidence type="ECO:0000313" key="3">
    <source>
        <dbReference type="Proteomes" id="UP000292627"/>
    </source>
</evidence>
<dbReference type="AlphaFoldDB" id="A0A4Q8L8S6"/>
<dbReference type="Proteomes" id="UP000292627">
    <property type="component" value="Unassembled WGS sequence"/>
</dbReference>